<evidence type="ECO:0000313" key="3">
    <source>
        <dbReference type="Proteomes" id="UP000037510"/>
    </source>
</evidence>
<feature type="region of interest" description="Disordered" evidence="1">
    <location>
        <begin position="54"/>
        <end position="98"/>
    </location>
</feature>
<dbReference type="EMBL" id="JTDY01005050">
    <property type="protein sequence ID" value="KOB67426.1"/>
    <property type="molecule type" value="Genomic_DNA"/>
</dbReference>
<comment type="caution">
    <text evidence="2">The sequence shown here is derived from an EMBL/GenBank/DDBJ whole genome shotgun (WGS) entry which is preliminary data.</text>
</comment>
<proteinExistence type="predicted"/>
<reference evidence="2 3" key="1">
    <citation type="journal article" date="2015" name="Genome Biol. Evol.">
        <title>The genome of winter moth (Operophtera brumata) provides a genomic perspective on sexual dimorphism and phenology.</title>
        <authorList>
            <person name="Derks M.F."/>
            <person name="Smit S."/>
            <person name="Salis L."/>
            <person name="Schijlen E."/>
            <person name="Bossers A."/>
            <person name="Mateman C."/>
            <person name="Pijl A.S."/>
            <person name="de Ridder D."/>
            <person name="Groenen M.A."/>
            <person name="Visser M.E."/>
            <person name="Megens H.J."/>
        </authorList>
    </citation>
    <scope>NUCLEOTIDE SEQUENCE [LARGE SCALE GENOMIC DNA]</scope>
    <source>
        <strain evidence="2">WM2013NL</strain>
        <tissue evidence="2">Head and thorax</tissue>
    </source>
</reference>
<keyword evidence="3" id="KW-1185">Reference proteome</keyword>
<evidence type="ECO:0000256" key="1">
    <source>
        <dbReference type="SAM" id="MobiDB-lite"/>
    </source>
</evidence>
<organism evidence="2 3">
    <name type="scientific">Operophtera brumata</name>
    <name type="common">Winter moth</name>
    <name type="synonym">Phalaena brumata</name>
    <dbReference type="NCBI Taxonomy" id="104452"/>
    <lineage>
        <taxon>Eukaryota</taxon>
        <taxon>Metazoa</taxon>
        <taxon>Ecdysozoa</taxon>
        <taxon>Arthropoda</taxon>
        <taxon>Hexapoda</taxon>
        <taxon>Insecta</taxon>
        <taxon>Pterygota</taxon>
        <taxon>Neoptera</taxon>
        <taxon>Endopterygota</taxon>
        <taxon>Lepidoptera</taxon>
        <taxon>Glossata</taxon>
        <taxon>Ditrysia</taxon>
        <taxon>Geometroidea</taxon>
        <taxon>Geometridae</taxon>
        <taxon>Larentiinae</taxon>
        <taxon>Operophtera</taxon>
    </lineage>
</organism>
<protein>
    <submittedName>
        <fullName evidence="2">Serine/threonine-protein kinase SNF1-like kinase 2</fullName>
    </submittedName>
</protein>
<sequence>MLVLEPTKRYTIEQIKKHRWMAAEPYAVPLVIADPARSPAHAPAQAEPNEQLKIEQLRPPRGHLPSTPGSTESSRERRRPGRQETLETTLLHRRSRTR</sequence>
<keyword evidence="2" id="KW-0418">Kinase</keyword>
<name>A0A0L7KWI3_OPEBR</name>
<accession>A0A0L7KWI3</accession>
<evidence type="ECO:0000313" key="2">
    <source>
        <dbReference type="EMBL" id="KOB67426.1"/>
    </source>
</evidence>
<dbReference type="GO" id="GO:0016301">
    <property type="term" value="F:kinase activity"/>
    <property type="evidence" value="ECO:0007669"/>
    <property type="project" value="UniProtKB-KW"/>
</dbReference>
<dbReference type="AlphaFoldDB" id="A0A0L7KWI3"/>
<gene>
    <name evidence="2" type="ORF">OBRU01_18950</name>
</gene>
<dbReference type="Proteomes" id="UP000037510">
    <property type="component" value="Unassembled WGS sequence"/>
</dbReference>
<keyword evidence="2" id="KW-0808">Transferase</keyword>